<keyword evidence="5" id="KW-1185">Reference proteome</keyword>
<reference evidence="4 5" key="1">
    <citation type="journal article" date="2018" name="Nat. Ecol. Evol.">
        <title>Pezizomycetes genomes reveal the molecular basis of ectomycorrhizal truffle lifestyle.</title>
        <authorList>
            <person name="Murat C."/>
            <person name="Payen T."/>
            <person name="Noel B."/>
            <person name="Kuo A."/>
            <person name="Morin E."/>
            <person name="Chen J."/>
            <person name="Kohler A."/>
            <person name="Krizsan K."/>
            <person name="Balestrini R."/>
            <person name="Da Silva C."/>
            <person name="Montanini B."/>
            <person name="Hainaut M."/>
            <person name="Levati E."/>
            <person name="Barry K.W."/>
            <person name="Belfiori B."/>
            <person name="Cichocki N."/>
            <person name="Clum A."/>
            <person name="Dockter R.B."/>
            <person name="Fauchery L."/>
            <person name="Guy J."/>
            <person name="Iotti M."/>
            <person name="Le Tacon F."/>
            <person name="Lindquist E.A."/>
            <person name="Lipzen A."/>
            <person name="Malagnac F."/>
            <person name="Mello A."/>
            <person name="Molinier V."/>
            <person name="Miyauchi S."/>
            <person name="Poulain J."/>
            <person name="Riccioni C."/>
            <person name="Rubini A."/>
            <person name="Sitrit Y."/>
            <person name="Splivallo R."/>
            <person name="Traeger S."/>
            <person name="Wang M."/>
            <person name="Zifcakova L."/>
            <person name="Wipf D."/>
            <person name="Zambonelli A."/>
            <person name="Paolocci F."/>
            <person name="Nowrousian M."/>
            <person name="Ottonello S."/>
            <person name="Baldrian P."/>
            <person name="Spatafora J.W."/>
            <person name="Henrissat B."/>
            <person name="Nagy L.G."/>
            <person name="Aury J.M."/>
            <person name="Wincker P."/>
            <person name="Grigoriev I.V."/>
            <person name="Bonfante P."/>
            <person name="Martin F.M."/>
        </authorList>
    </citation>
    <scope>NUCLEOTIDE SEQUENCE [LARGE SCALE GENOMIC DNA]</scope>
    <source>
        <strain evidence="4 5">120613-1</strain>
    </source>
</reference>
<evidence type="ECO:0000313" key="5">
    <source>
        <dbReference type="Proteomes" id="UP000276215"/>
    </source>
</evidence>
<evidence type="ECO:0000256" key="1">
    <source>
        <dbReference type="ARBA" id="ARBA00022737"/>
    </source>
</evidence>
<dbReference type="EMBL" id="ML120439">
    <property type="protein sequence ID" value="RPA94305.1"/>
    <property type="molecule type" value="Genomic_DNA"/>
</dbReference>
<keyword evidence="1" id="KW-0677">Repeat</keyword>
<proteinExistence type="predicted"/>
<dbReference type="InterPro" id="IPR036770">
    <property type="entry name" value="Ankyrin_rpt-contain_sf"/>
</dbReference>
<dbReference type="PROSITE" id="PS50297">
    <property type="entry name" value="ANK_REP_REGION"/>
    <property type="match status" value="1"/>
</dbReference>
<organism evidence="4 5">
    <name type="scientific">Choiromyces venosus 120613-1</name>
    <dbReference type="NCBI Taxonomy" id="1336337"/>
    <lineage>
        <taxon>Eukaryota</taxon>
        <taxon>Fungi</taxon>
        <taxon>Dikarya</taxon>
        <taxon>Ascomycota</taxon>
        <taxon>Pezizomycotina</taxon>
        <taxon>Pezizomycetes</taxon>
        <taxon>Pezizales</taxon>
        <taxon>Tuberaceae</taxon>
        <taxon>Choiromyces</taxon>
    </lineage>
</organism>
<dbReference type="InterPro" id="IPR002110">
    <property type="entry name" value="Ankyrin_rpt"/>
</dbReference>
<dbReference type="PANTHER" id="PTHR24198:SF165">
    <property type="entry name" value="ANKYRIN REPEAT-CONTAINING PROTEIN-RELATED"/>
    <property type="match status" value="1"/>
</dbReference>
<accession>A0A3N4J7Z3</accession>
<sequence length="452" mass="49577">MPLIALPNELLIEISSYLHPLHHSALIRTNRRLYSTLSDALTKSLCQPSSEITDNGSSKWARKALYSALRLRDAKTVQKLVTQGVAKVVGKPMEVRDMSGSTGRTRALLSDAIVTLESTEAIKLLLECGVAADTKEFVSGWTPLFRAIQLEKPDMVRLFLNRKDVDVNSKDHLSFTPLHKAASCHGAEVIYALLEDPRVEVNEAFTSGRGPALHRPISSLNIGIMMALLERKDIDVNIPDYLGRTPLLYAICKGFDKGVEALLERPDVKLDSLAHNGMSVLHSAAITPSSADILRLLLAQEEGRLPPFNLRETEYGHTPLHDAVFFRSVDMTHCLLADSRFDANVLDHSGATPLYLAVERGFEDLVRALLESGKVDVNAFGSGIKSPIYRAAAKGRGVILKMLLDHPGSDLGKAIAGTDFEDPSACESTLPDISRNILMERLSRKEPRASES</sequence>
<dbReference type="Gene3D" id="1.25.40.20">
    <property type="entry name" value="Ankyrin repeat-containing domain"/>
    <property type="match status" value="2"/>
</dbReference>
<evidence type="ECO:0000313" key="4">
    <source>
        <dbReference type="EMBL" id="RPA94305.1"/>
    </source>
</evidence>
<evidence type="ECO:0000256" key="3">
    <source>
        <dbReference type="PROSITE-ProRule" id="PRU00023"/>
    </source>
</evidence>
<dbReference type="STRING" id="1336337.A0A3N4J7Z3"/>
<dbReference type="SUPFAM" id="SSF48403">
    <property type="entry name" value="Ankyrin repeat"/>
    <property type="match status" value="1"/>
</dbReference>
<keyword evidence="2 3" id="KW-0040">ANK repeat</keyword>
<dbReference type="OrthoDB" id="341259at2759"/>
<feature type="repeat" description="ANK" evidence="3">
    <location>
        <begin position="349"/>
        <end position="373"/>
    </location>
</feature>
<name>A0A3N4J7Z3_9PEZI</name>
<gene>
    <name evidence="4" type="ORF">L873DRAFT_1814662</name>
</gene>
<dbReference type="Proteomes" id="UP000276215">
    <property type="component" value="Unassembled WGS sequence"/>
</dbReference>
<dbReference type="PANTHER" id="PTHR24198">
    <property type="entry name" value="ANKYRIN REPEAT AND PROTEIN KINASE DOMAIN-CONTAINING PROTEIN"/>
    <property type="match status" value="1"/>
</dbReference>
<evidence type="ECO:0000256" key="2">
    <source>
        <dbReference type="ARBA" id="ARBA00023043"/>
    </source>
</evidence>
<dbReference type="PROSITE" id="PS50088">
    <property type="entry name" value="ANK_REPEAT"/>
    <property type="match status" value="1"/>
</dbReference>
<protein>
    <submittedName>
        <fullName evidence="4">Ankyrin</fullName>
    </submittedName>
</protein>
<dbReference type="Pfam" id="PF12796">
    <property type="entry name" value="Ank_2"/>
    <property type="match status" value="2"/>
</dbReference>
<dbReference type="SMART" id="SM00248">
    <property type="entry name" value="ANK"/>
    <property type="match status" value="7"/>
</dbReference>
<dbReference type="AlphaFoldDB" id="A0A3N4J7Z3"/>